<evidence type="ECO:0000256" key="9">
    <source>
        <dbReference type="ARBA" id="ARBA00022777"/>
    </source>
</evidence>
<comment type="subcellular location">
    <subcellularLocation>
        <location evidence="2 14">Cell inner membrane</location>
    </subcellularLocation>
</comment>
<dbReference type="InterPro" id="IPR005467">
    <property type="entry name" value="His_kinase_dom"/>
</dbReference>
<organism evidence="17 18">
    <name type="scientific">Massilia suwonensis</name>
    <dbReference type="NCBI Taxonomy" id="648895"/>
    <lineage>
        <taxon>Bacteria</taxon>
        <taxon>Pseudomonadati</taxon>
        <taxon>Pseudomonadota</taxon>
        <taxon>Betaproteobacteria</taxon>
        <taxon>Burkholderiales</taxon>
        <taxon>Oxalobacteraceae</taxon>
        <taxon>Telluria group</taxon>
        <taxon>Massilia</taxon>
    </lineage>
</organism>
<keyword evidence="18" id="KW-1185">Reference proteome</keyword>
<dbReference type="InterPro" id="IPR003661">
    <property type="entry name" value="HisK_dim/P_dom"/>
</dbReference>
<sequence>MSAWKRSLTMQLGALFAAIAVVVFAAVGIYLYQALARQLQERDDADLIDRISLIRHLLDETATVTDVSKHPHQFLDAVDIHGGYLLAIETTDGRPLLRNVGRRNFTIPANAVATARAPAANDVIGENEVGGGGLRILAALGEAADGSVVRIVLARTPYDRSALLAAYRLKVMAAAIGGAILTALMGFLLVKRGLRQVRQLADQARKVTAHNLAVRLDAATAPNELLVLADAFNAVLDRLQKSFEHLSQFSADLAHDMRTPLNNLMVQTQVALSQPRTNEEYQNLLSSNHEEFERLARMVESMLFLARADHEEILLSTEQLDANKALEQIAEYFEAPAAEAGIGIKVRASGTVLADLHLLRRAVNNLVANAVRYTPNGGTIWLEASAADGGMRITVINPGVGISAADLPRLFDRFYRADRSRSSAARSAGLGLAIVRSIMTLHRGRVRASSELGSTRFELFFPDRRTDT</sequence>
<dbReference type="Gene3D" id="6.10.340.10">
    <property type="match status" value="1"/>
</dbReference>
<accession>A0ABW0MJD0</accession>
<proteinExistence type="predicted"/>
<dbReference type="PROSITE" id="PS50109">
    <property type="entry name" value="HIS_KIN"/>
    <property type="match status" value="1"/>
</dbReference>
<evidence type="ECO:0000259" key="16">
    <source>
        <dbReference type="PROSITE" id="PS50885"/>
    </source>
</evidence>
<dbReference type="EC" id="2.7.13.3" evidence="14"/>
<keyword evidence="10 14" id="KW-0067">ATP-binding</keyword>
<reference evidence="18" key="1">
    <citation type="journal article" date="2019" name="Int. J. Syst. Evol. Microbiol.">
        <title>The Global Catalogue of Microorganisms (GCM) 10K type strain sequencing project: providing services to taxonomists for standard genome sequencing and annotation.</title>
        <authorList>
            <consortium name="The Broad Institute Genomics Platform"/>
            <consortium name="The Broad Institute Genome Sequencing Center for Infectious Disease"/>
            <person name="Wu L."/>
            <person name="Ma J."/>
        </authorList>
    </citation>
    <scope>NUCLEOTIDE SEQUENCE [LARGE SCALE GENOMIC DNA]</scope>
    <source>
        <strain evidence="18">CCUG 43111</strain>
    </source>
</reference>
<keyword evidence="3 14" id="KW-1003">Cell membrane</keyword>
<keyword evidence="4 14" id="KW-0997">Cell inner membrane</keyword>
<keyword evidence="12 14" id="KW-0902">Two-component regulatory system</keyword>
<dbReference type="RefSeq" id="WP_379751717.1">
    <property type="nucleotide sequence ID" value="NZ_JBHSMR010000004.1"/>
</dbReference>
<dbReference type="PROSITE" id="PS50885">
    <property type="entry name" value="HAMP"/>
    <property type="match status" value="1"/>
</dbReference>
<dbReference type="InterPro" id="IPR004358">
    <property type="entry name" value="Sig_transdc_His_kin-like_C"/>
</dbReference>
<dbReference type="InterPro" id="IPR036097">
    <property type="entry name" value="HisK_dim/P_sf"/>
</dbReference>
<keyword evidence="7 14" id="KW-0812">Transmembrane</keyword>
<evidence type="ECO:0000313" key="17">
    <source>
        <dbReference type="EMBL" id="MFC5477113.1"/>
    </source>
</evidence>
<keyword evidence="11 14" id="KW-1133">Transmembrane helix</keyword>
<dbReference type="CDD" id="cd00082">
    <property type="entry name" value="HisKA"/>
    <property type="match status" value="1"/>
</dbReference>
<keyword evidence="9 14" id="KW-0418">Kinase</keyword>
<dbReference type="GO" id="GO:0004673">
    <property type="term" value="F:protein histidine kinase activity"/>
    <property type="evidence" value="ECO:0007669"/>
    <property type="project" value="UniProtKB-EC"/>
</dbReference>
<dbReference type="InterPro" id="IPR050428">
    <property type="entry name" value="TCS_sensor_his_kinase"/>
</dbReference>
<keyword evidence="6 14" id="KW-0808">Transferase</keyword>
<evidence type="ECO:0000256" key="6">
    <source>
        <dbReference type="ARBA" id="ARBA00022679"/>
    </source>
</evidence>
<gene>
    <name evidence="17" type="ORF">ACFPQ5_02855</name>
</gene>
<dbReference type="Gene3D" id="3.30.565.10">
    <property type="entry name" value="Histidine kinase-like ATPase, C-terminal domain"/>
    <property type="match status" value="1"/>
</dbReference>
<evidence type="ECO:0000256" key="13">
    <source>
        <dbReference type="ARBA" id="ARBA00023136"/>
    </source>
</evidence>
<evidence type="ECO:0000256" key="5">
    <source>
        <dbReference type="ARBA" id="ARBA00022553"/>
    </source>
</evidence>
<evidence type="ECO:0000256" key="11">
    <source>
        <dbReference type="ARBA" id="ARBA00022989"/>
    </source>
</evidence>
<dbReference type="InterPro" id="IPR006290">
    <property type="entry name" value="CztS_silS_copS"/>
</dbReference>
<name>A0ABW0MJD0_9BURK</name>
<evidence type="ECO:0000256" key="3">
    <source>
        <dbReference type="ARBA" id="ARBA00022475"/>
    </source>
</evidence>
<dbReference type="Pfam" id="PF00672">
    <property type="entry name" value="HAMP"/>
    <property type="match status" value="1"/>
</dbReference>
<comment type="catalytic activity">
    <reaction evidence="1 14">
        <text>ATP + protein L-histidine = ADP + protein N-phospho-L-histidine.</text>
        <dbReference type="EC" id="2.7.13.3"/>
    </reaction>
</comment>
<evidence type="ECO:0000259" key="15">
    <source>
        <dbReference type="PROSITE" id="PS50109"/>
    </source>
</evidence>
<feature type="transmembrane region" description="Helical" evidence="14">
    <location>
        <begin position="171"/>
        <end position="190"/>
    </location>
</feature>
<feature type="domain" description="Histidine kinase" evidence="15">
    <location>
        <begin position="252"/>
        <end position="465"/>
    </location>
</feature>
<dbReference type="SUPFAM" id="SSF47384">
    <property type="entry name" value="Homodimeric domain of signal transducing histidine kinase"/>
    <property type="match status" value="1"/>
</dbReference>
<dbReference type="CDD" id="cd06225">
    <property type="entry name" value="HAMP"/>
    <property type="match status" value="1"/>
</dbReference>
<feature type="domain" description="HAMP" evidence="16">
    <location>
        <begin position="191"/>
        <end position="244"/>
    </location>
</feature>
<keyword evidence="13 14" id="KW-0472">Membrane</keyword>
<keyword evidence="5" id="KW-0597">Phosphoprotein</keyword>
<comment type="caution">
    <text evidence="17">The sequence shown here is derived from an EMBL/GenBank/DDBJ whole genome shotgun (WGS) entry which is preliminary data.</text>
</comment>
<evidence type="ECO:0000313" key="18">
    <source>
        <dbReference type="Proteomes" id="UP001596101"/>
    </source>
</evidence>
<dbReference type="SMART" id="SM00388">
    <property type="entry name" value="HisKA"/>
    <property type="match status" value="1"/>
</dbReference>
<dbReference type="Pfam" id="PF00512">
    <property type="entry name" value="HisKA"/>
    <property type="match status" value="1"/>
</dbReference>
<evidence type="ECO:0000256" key="1">
    <source>
        <dbReference type="ARBA" id="ARBA00000085"/>
    </source>
</evidence>
<evidence type="ECO:0000256" key="10">
    <source>
        <dbReference type="ARBA" id="ARBA00022840"/>
    </source>
</evidence>
<evidence type="ECO:0000256" key="8">
    <source>
        <dbReference type="ARBA" id="ARBA00022741"/>
    </source>
</evidence>
<dbReference type="SMART" id="SM00304">
    <property type="entry name" value="HAMP"/>
    <property type="match status" value="1"/>
</dbReference>
<dbReference type="SMART" id="SM00387">
    <property type="entry name" value="HATPase_c"/>
    <property type="match status" value="1"/>
</dbReference>
<dbReference type="SUPFAM" id="SSF55874">
    <property type="entry name" value="ATPase domain of HSP90 chaperone/DNA topoisomerase II/histidine kinase"/>
    <property type="match status" value="1"/>
</dbReference>
<dbReference type="PANTHER" id="PTHR45436:SF3">
    <property type="entry name" value="SENSOR HISTIDINE KINASE HPRS"/>
    <property type="match status" value="1"/>
</dbReference>
<dbReference type="PANTHER" id="PTHR45436">
    <property type="entry name" value="SENSOR HISTIDINE KINASE YKOH"/>
    <property type="match status" value="1"/>
</dbReference>
<protein>
    <recommendedName>
        <fullName evidence="14">Sensor protein</fullName>
        <ecNumber evidence="14">2.7.13.3</ecNumber>
    </recommendedName>
</protein>
<evidence type="ECO:0000256" key="12">
    <source>
        <dbReference type="ARBA" id="ARBA00023012"/>
    </source>
</evidence>
<dbReference type="PRINTS" id="PR00344">
    <property type="entry name" value="BCTRLSENSOR"/>
</dbReference>
<evidence type="ECO:0000256" key="7">
    <source>
        <dbReference type="ARBA" id="ARBA00022692"/>
    </source>
</evidence>
<dbReference type="EMBL" id="JBHSMR010000004">
    <property type="protein sequence ID" value="MFC5477113.1"/>
    <property type="molecule type" value="Genomic_DNA"/>
</dbReference>
<evidence type="ECO:0000256" key="2">
    <source>
        <dbReference type="ARBA" id="ARBA00004533"/>
    </source>
</evidence>
<evidence type="ECO:0000256" key="14">
    <source>
        <dbReference type="RuleBase" id="RU364088"/>
    </source>
</evidence>
<keyword evidence="8 14" id="KW-0547">Nucleotide-binding</keyword>
<feature type="transmembrane region" description="Helical" evidence="14">
    <location>
        <begin position="12"/>
        <end position="32"/>
    </location>
</feature>
<dbReference type="Proteomes" id="UP001596101">
    <property type="component" value="Unassembled WGS sequence"/>
</dbReference>
<evidence type="ECO:0000256" key="4">
    <source>
        <dbReference type="ARBA" id="ARBA00022519"/>
    </source>
</evidence>
<dbReference type="Gene3D" id="1.10.287.130">
    <property type="match status" value="1"/>
</dbReference>
<comment type="function">
    <text evidence="14">Member of a two-component regulatory system.</text>
</comment>
<dbReference type="InterPro" id="IPR003660">
    <property type="entry name" value="HAMP_dom"/>
</dbReference>
<dbReference type="NCBIfam" id="TIGR01386">
    <property type="entry name" value="cztS_silS_copS"/>
    <property type="match status" value="1"/>
</dbReference>
<dbReference type="Pfam" id="PF02518">
    <property type="entry name" value="HATPase_c"/>
    <property type="match status" value="1"/>
</dbReference>
<dbReference type="InterPro" id="IPR036890">
    <property type="entry name" value="HATPase_C_sf"/>
</dbReference>
<dbReference type="InterPro" id="IPR003594">
    <property type="entry name" value="HATPase_dom"/>
</dbReference>